<evidence type="ECO:0000313" key="1">
    <source>
        <dbReference type="EMBL" id="AFV12630.1"/>
    </source>
</evidence>
<dbReference type="OrthoDB" id="1730014at2"/>
<dbReference type="EMBL" id="CP003732">
    <property type="protein sequence ID" value="AFV12630.1"/>
    <property type="molecule type" value="Genomic_DNA"/>
</dbReference>
<dbReference type="RefSeq" id="WP_015051492.1">
    <property type="nucleotide sequence ID" value="NC_018870.1"/>
</dbReference>
<proteinExistence type="predicted"/>
<keyword evidence="2" id="KW-1185">Reference proteome</keyword>
<reference evidence="1 2" key="1">
    <citation type="journal article" date="2012" name="BMC Genomics">
        <title>Genome-guided analysis of physiological and morphological traits of the fermentative acetate oxidizer Thermacetogenium phaeum.</title>
        <authorList>
            <person name="Oehler D."/>
            <person name="Poehlein A."/>
            <person name="Leimbach A."/>
            <person name="Muller N."/>
            <person name="Daniel R."/>
            <person name="Gottschalk G."/>
            <person name="Schink B."/>
        </authorList>
    </citation>
    <scope>NUCLEOTIDE SEQUENCE [LARGE SCALE GENOMIC DNA]</scope>
    <source>
        <strain evidence="2">ATCC BAA-254 / DSM 26808 / PB</strain>
    </source>
</reference>
<name>K4LKX6_THEPS</name>
<dbReference type="AlphaFoldDB" id="K4LKX6"/>
<accession>K4LKX6</accession>
<dbReference type="STRING" id="1089553.Tph_c24530"/>
<dbReference type="HOGENOM" id="CLU_709663_0_0_9"/>
<evidence type="ECO:0000313" key="2">
    <source>
        <dbReference type="Proteomes" id="UP000000467"/>
    </source>
</evidence>
<dbReference type="Proteomes" id="UP000000467">
    <property type="component" value="Chromosome"/>
</dbReference>
<protein>
    <submittedName>
        <fullName evidence="1">Uncharacterized protein</fullName>
    </submittedName>
</protein>
<gene>
    <name evidence="1" type="ordered locus">Tph_c24530</name>
</gene>
<dbReference type="eggNOG" id="COG1337">
    <property type="taxonomic scope" value="Bacteria"/>
</dbReference>
<sequence>MQYTVKITLQSPTLVGDRREPSAYFLPSRDYIPGGVLRAALARVIKDDCPYEADEGLINWVEFVGGSECTRCSWCFLCSSFAELRFHNLYLDGARVAPLSAYRCKFNDDHPVFDTLLFSERLSCPECKKPAERAGGYLKDGCKVEAKRRLIMRLEVDPYRGVAQDRQLYSLRVLREGQVFSGLLTVPDPAGAFPAELELRIGAKTTAGLGKARVHFEKAVGCGVEKLKERIVRFQEKARELLDIPAGTKEGEFLYLSFTMLADALPEKRLTPKSERVSNDTLQRELIEALLPAGSPVSERLDGLVKVLADFKVYGGYRTAERGDGRRQASLHISAGSVFLCRVRGPLDDELLQSLLILEERGLGMNKEDGYGAVRICDEIHLNKGRREV</sequence>
<dbReference type="KEGG" id="tpz:Tph_c24530"/>
<organism evidence="1 2">
    <name type="scientific">Thermacetogenium phaeum (strain ATCC BAA-254 / DSM 26808 / PB)</name>
    <dbReference type="NCBI Taxonomy" id="1089553"/>
    <lineage>
        <taxon>Bacteria</taxon>
        <taxon>Bacillati</taxon>
        <taxon>Bacillota</taxon>
        <taxon>Clostridia</taxon>
        <taxon>Thermoanaerobacterales</taxon>
        <taxon>Thermoanaerobacteraceae</taxon>
        <taxon>Thermacetogenium</taxon>
    </lineage>
</organism>